<dbReference type="Proteomes" id="UP000008332">
    <property type="component" value="Chromosome"/>
</dbReference>
<dbReference type="AlphaFoldDB" id="Q21S42"/>
<dbReference type="STRING" id="338969.Rfer_3711"/>
<keyword evidence="2" id="KW-1185">Reference proteome</keyword>
<gene>
    <name evidence="1" type="ordered locus">Rfer_3711</name>
</gene>
<evidence type="ECO:0000313" key="1">
    <source>
        <dbReference type="EMBL" id="ABD71411.1"/>
    </source>
</evidence>
<organism evidence="1 2">
    <name type="scientific">Albidiferax ferrireducens (strain ATCC BAA-621 / DSM 15236 / T118)</name>
    <name type="common">Rhodoferax ferrireducens</name>
    <dbReference type="NCBI Taxonomy" id="338969"/>
    <lineage>
        <taxon>Bacteria</taxon>
        <taxon>Pseudomonadati</taxon>
        <taxon>Pseudomonadota</taxon>
        <taxon>Betaproteobacteria</taxon>
        <taxon>Burkholderiales</taxon>
        <taxon>Comamonadaceae</taxon>
        <taxon>Rhodoferax</taxon>
    </lineage>
</organism>
<dbReference type="EMBL" id="CP000267">
    <property type="protein sequence ID" value="ABD71411.1"/>
    <property type="molecule type" value="Genomic_DNA"/>
</dbReference>
<evidence type="ECO:0008006" key="3">
    <source>
        <dbReference type="Google" id="ProtNLM"/>
    </source>
</evidence>
<evidence type="ECO:0000313" key="2">
    <source>
        <dbReference type="Proteomes" id="UP000008332"/>
    </source>
</evidence>
<proteinExistence type="predicted"/>
<name>Q21S42_ALBFT</name>
<accession>Q21S42</accession>
<protein>
    <recommendedName>
        <fullName evidence="3">Flagellar protein FlgN</fullName>
    </recommendedName>
</protein>
<reference evidence="2" key="1">
    <citation type="submission" date="2006-02" db="EMBL/GenBank/DDBJ databases">
        <title>Complete sequence of chromosome of Rhodoferax ferrireducens DSM 15236.</title>
        <authorList>
            <person name="Copeland A."/>
            <person name="Lucas S."/>
            <person name="Lapidus A."/>
            <person name="Barry K."/>
            <person name="Detter J.C."/>
            <person name="Glavina del Rio T."/>
            <person name="Hammon N."/>
            <person name="Israni S."/>
            <person name="Pitluck S."/>
            <person name="Brettin T."/>
            <person name="Bruce D."/>
            <person name="Han C."/>
            <person name="Tapia R."/>
            <person name="Gilna P."/>
            <person name="Kiss H."/>
            <person name="Schmutz J."/>
            <person name="Larimer F."/>
            <person name="Land M."/>
            <person name="Kyrpides N."/>
            <person name="Ivanova N."/>
            <person name="Richardson P."/>
        </authorList>
    </citation>
    <scope>NUCLEOTIDE SEQUENCE [LARGE SCALE GENOMIC DNA]</scope>
    <source>
        <strain evidence="2">ATCC BAA-621 / DSM 15236 / T118</strain>
    </source>
</reference>
<dbReference type="KEGG" id="rfr:Rfer_3711"/>
<dbReference type="HOGENOM" id="CLU_1968837_0_0_4"/>
<dbReference type="OrthoDB" id="9844397at2"/>
<sequence>MMLPAHLEKALTDVELHFNAVSAALVSGEPQALTTASAVLRQAAIDFSALLQRLTPGDVQHKDLKPRLTQISNGLVLQRESLLRRTALVEMALDTVMPTAADATYAQTGGPYASLGRQTGAFKYLAA</sequence>